<dbReference type="KEGG" id="mic:Mic7113_4933"/>
<organism evidence="1 2">
    <name type="scientific">Allocoleopsis franciscana PCC 7113</name>
    <dbReference type="NCBI Taxonomy" id="1173027"/>
    <lineage>
        <taxon>Bacteria</taxon>
        <taxon>Bacillati</taxon>
        <taxon>Cyanobacteriota</taxon>
        <taxon>Cyanophyceae</taxon>
        <taxon>Coleofasciculales</taxon>
        <taxon>Coleofasciculaceae</taxon>
        <taxon>Allocoleopsis</taxon>
        <taxon>Allocoleopsis franciscana</taxon>
    </lineage>
</organism>
<dbReference type="HOGENOM" id="CLU_2602125_0_0_3"/>
<evidence type="ECO:0008006" key="3">
    <source>
        <dbReference type="Google" id="ProtNLM"/>
    </source>
</evidence>
<dbReference type="AlphaFoldDB" id="K9WLF7"/>
<protein>
    <recommendedName>
        <fullName evidence="3">DUF4177 domain-containing protein</fullName>
    </recommendedName>
</protein>
<proteinExistence type="predicted"/>
<accession>K9WLF7</accession>
<sequence length="79" mass="8497">MPKEYTNLQFPNNAKGQAEKLQALQTYGGQGWRVASETITHGKFKGGNACCLAVLCLPLAFCAGSTDGYINVTLERGDE</sequence>
<evidence type="ECO:0000313" key="1">
    <source>
        <dbReference type="EMBL" id="AFZ20594.1"/>
    </source>
</evidence>
<dbReference type="Proteomes" id="UP000010471">
    <property type="component" value="Chromosome"/>
</dbReference>
<evidence type="ECO:0000313" key="2">
    <source>
        <dbReference type="Proteomes" id="UP000010471"/>
    </source>
</evidence>
<dbReference type="EMBL" id="CP003630">
    <property type="protein sequence ID" value="AFZ20594.1"/>
    <property type="molecule type" value="Genomic_DNA"/>
</dbReference>
<gene>
    <name evidence="1" type="ORF">Mic7113_4933</name>
</gene>
<keyword evidence="2" id="KW-1185">Reference proteome</keyword>
<reference evidence="1 2" key="1">
    <citation type="submission" date="2012-06" db="EMBL/GenBank/DDBJ databases">
        <title>Finished chromosome of genome of Microcoleus sp. PCC 7113.</title>
        <authorList>
            <consortium name="US DOE Joint Genome Institute"/>
            <person name="Gugger M."/>
            <person name="Coursin T."/>
            <person name="Rippka R."/>
            <person name="Tandeau De Marsac N."/>
            <person name="Huntemann M."/>
            <person name="Wei C.-L."/>
            <person name="Han J."/>
            <person name="Detter J.C."/>
            <person name="Han C."/>
            <person name="Tapia R."/>
            <person name="Chen A."/>
            <person name="Kyrpides N."/>
            <person name="Mavromatis K."/>
            <person name="Markowitz V."/>
            <person name="Szeto E."/>
            <person name="Ivanova N."/>
            <person name="Pagani I."/>
            <person name="Pati A."/>
            <person name="Goodwin L."/>
            <person name="Nordberg H.P."/>
            <person name="Cantor M.N."/>
            <person name="Hua S.X."/>
            <person name="Woyke T."/>
            <person name="Kerfeld C.A."/>
        </authorList>
    </citation>
    <scope>NUCLEOTIDE SEQUENCE [LARGE SCALE GENOMIC DNA]</scope>
    <source>
        <strain evidence="1 2">PCC 7113</strain>
    </source>
</reference>
<name>K9WLF7_9CYAN</name>